<dbReference type="Proteomes" id="UP001165083">
    <property type="component" value="Unassembled WGS sequence"/>
</dbReference>
<dbReference type="Gene3D" id="3.60.10.10">
    <property type="entry name" value="Endonuclease/exonuclease/phosphatase"/>
    <property type="match status" value="1"/>
</dbReference>
<dbReference type="InterPro" id="IPR036691">
    <property type="entry name" value="Endo/exonu/phosph_ase_sf"/>
</dbReference>
<name>A0A9W6TIP0_9STRA</name>
<dbReference type="PANTHER" id="PTHR11200">
    <property type="entry name" value="INOSITOL 5-PHOSPHATASE"/>
    <property type="match status" value="1"/>
</dbReference>
<evidence type="ECO:0000313" key="4">
    <source>
        <dbReference type="Proteomes" id="UP001165083"/>
    </source>
</evidence>
<keyword evidence="4" id="KW-1185">Reference proteome</keyword>
<reference evidence="3" key="1">
    <citation type="submission" date="2023-04" db="EMBL/GenBank/DDBJ databases">
        <title>Phytophthora lilii NBRC 32176.</title>
        <authorList>
            <person name="Ichikawa N."/>
            <person name="Sato H."/>
            <person name="Tonouchi N."/>
        </authorList>
    </citation>
    <scope>NUCLEOTIDE SEQUENCE</scope>
    <source>
        <strain evidence="3">NBRC 32176</strain>
    </source>
</reference>
<evidence type="ECO:0000256" key="1">
    <source>
        <dbReference type="SAM" id="Phobius"/>
    </source>
</evidence>
<keyword evidence="1" id="KW-0472">Membrane</keyword>
<feature type="transmembrane region" description="Helical" evidence="1">
    <location>
        <begin position="137"/>
        <end position="158"/>
    </location>
</feature>
<dbReference type="InterPro" id="IPR046985">
    <property type="entry name" value="IP5"/>
</dbReference>
<keyword evidence="1" id="KW-0812">Transmembrane</keyword>
<keyword evidence="1" id="KW-1133">Transmembrane helix</keyword>
<evidence type="ECO:0000313" key="3">
    <source>
        <dbReference type="EMBL" id="GMF12755.1"/>
    </source>
</evidence>
<comment type="caution">
    <text evidence="3">The sequence shown here is derived from an EMBL/GenBank/DDBJ whole genome shotgun (WGS) entry which is preliminary data.</text>
</comment>
<dbReference type="Pfam" id="PF22669">
    <property type="entry name" value="Exo_endo_phos2"/>
    <property type="match status" value="2"/>
</dbReference>
<feature type="transmembrane region" description="Helical" evidence="1">
    <location>
        <begin position="25"/>
        <end position="45"/>
    </location>
</feature>
<feature type="transmembrane region" description="Helical" evidence="1">
    <location>
        <begin position="97"/>
        <end position="116"/>
    </location>
</feature>
<dbReference type="EMBL" id="BSXW01000130">
    <property type="protein sequence ID" value="GMF12755.1"/>
    <property type="molecule type" value="Genomic_DNA"/>
</dbReference>
<protein>
    <submittedName>
        <fullName evidence="3">Unnamed protein product</fullName>
    </submittedName>
</protein>
<feature type="domain" description="Inositol polyphosphate-related phosphatase" evidence="2">
    <location>
        <begin position="320"/>
        <end position="746"/>
    </location>
</feature>
<dbReference type="GO" id="GO:0046856">
    <property type="term" value="P:phosphatidylinositol dephosphorylation"/>
    <property type="evidence" value="ECO:0007669"/>
    <property type="project" value="InterPro"/>
</dbReference>
<gene>
    <name evidence="3" type="ORF">Plil01_000332200</name>
</gene>
<dbReference type="PANTHER" id="PTHR11200:SF275">
    <property type="entry name" value="LD06095P"/>
    <property type="match status" value="1"/>
</dbReference>
<dbReference type="SUPFAM" id="SSF56219">
    <property type="entry name" value="DNase I-like"/>
    <property type="match status" value="1"/>
</dbReference>
<sequence>MSRSLRDAAQEAIQDSGLSAAQLDALHKVILCCCALSLAGCLYIVRHHYVSARLHSGVSMVQKMVVVLSVFDAGLSFPKLFGNPLADTADVSASCNVQAFALHLFGLMSVFWNAAIAHCFYRKIVHRDSEARLKSRFKLYVLLVIVPAVGCSVALYAARLFGDATFYCWVASRSKQFWTFYLVVVLAILYISVILWVTHNRISRDFRDANLDAQESWALITSKLRIYIAAFIVLWTPSTVFRLFDDELGSARFAVAILMQVTVCTQGLTTAIIYGGLLTKLYRIVSCKLSNSPAQKFVTSPSFPTMDTGTDHSLVKHYRQPANIFVSTFNMGEARLTPAQLDKWIPLGHDIYVIGLQECLHLANTRSLIRQHLEGGRPRPATSGPARRASKFHQFNREIGSKNTSLGYHGHIAITVFIKSADVESGAFYMPPVVQQEVNVGKSLVLGRASNKGAVGFAFRYYDTSFAFVACHLSSDPKDILKELHLNLEDVGFEFPHVHHHSFVLGDLNYRLTQRDASADTILELVSKVRQCETAKPAPIKRNRSLRRGLLGKRWSPMSSRGLSSSFGLGSSLGAGSDRDSNDLDVSMLERSVKSSSSVFASSNGSSNSIRYSADCELVEDDQFVWDDVLAHDELRTGMRDGQIFYGFREAKIAFPPTFRRVRGAALNLDAGTWPVEELAECYTTAVEGHGMRVPSYTDRILFFSQPDMRHRLRCAVYASCEEVSCSDHKPVLAVFQALVNRDFLPIETELATKKLQRMQDVSGVLECQLRLDFSNITWQPDTEADFPLTSFGNSIDIDQRFSNYDRHGHQAMVTVVFPLPSEDIFSAQRKLLELADSMSGGVYLENTDRLLCKTNVAHAKWADFVRDGITHATFARPTGNMHVAIKVHAGTQGPCFGQGVICIPQCANDDSDEPPDGIQKLNNFVVELADGGRHTGTLSVYRVELRRGSYSSSLIPATSAVSLSVSVGSSSNAAYSSYVASLGFSKCLAHGWKNIISANATSSTKDKLHITSSQECQNLSETLHIYTNSTDMALVRL</sequence>
<dbReference type="AlphaFoldDB" id="A0A9W6TIP0"/>
<organism evidence="3 4">
    <name type="scientific">Phytophthora lilii</name>
    <dbReference type="NCBI Taxonomy" id="2077276"/>
    <lineage>
        <taxon>Eukaryota</taxon>
        <taxon>Sar</taxon>
        <taxon>Stramenopiles</taxon>
        <taxon>Oomycota</taxon>
        <taxon>Peronosporomycetes</taxon>
        <taxon>Peronosporales</taxon>
        <taxon>Peronosporaceae</taxon>
        <taxon>Phytophthora</taxon>
    </lineage>
</organism>
<proteinExistence type="predicted"/>
<evidence type="ECO:0000259" key="2">
    <source>
        <dbReference type="SMART" id="SM00128"/>
    </source>
</evidence>
<feature type="transmembrane region" description="Helical" evidence="1">
    <location>
        <begin position="250"/>
        <end position="274"/>
    </location>
</feature>
<dbReference type="Gene3D" id="1.20.1070.10">
    <property type="entry name" value="Rhodopsin 7-helix transmembrane proteins"/>
    <property type="match status" value="1"/>
</dbReference>
<dbReference type="InterPro" id="IPR000300">
    <property type="entry name" value="IPPc"/>
</dbReference>
<dbReference type="SUPFAM" id="SSF81321">
    <property type="entry name" value="Family A G protein-coupled receptor-like"/>
    <property type="match status" value="1"/>
</dbReference>
<accession>A0A9W6TIP0</accession>
<dbReference type="GO" id="GO:0004439">
    <property type="term" value="F:phosphatidylinositol-4,5-bisphosphate 5-phosphatase activity"/>
    <property type="evidence" value="ECO:0007669"/>
    <property type="project" value="TreeGrafter"/>
</dbReference>
<feature type="transmembrane region" description="Helical" evidence="1">
    <location>
        <begin position="178"/>
        <end position="197"/>
    </location>
</feature>
<dbReference type="SMART" id="SM00128">
    <property type="entry name" value="IPPc"/>
    <property type="match status" value="1"/>
</dbReference>
<dbReference type="OrthoDB" id="62798at2759"/>